<dbReference type="EMBL" id="JBIRXV010000001">
    <property type="protein sequence ID" value="MFI2320736.1"/>
    <property type="molecule type" value="Genomic_DNA"/>
</dbReference>
<accession>A0ABW7WCP0</accession>
<evidence type="ECO:0000313" key="1">
    <source>
        <dbReference type="EMBL" id="MFI2320736.1"/>
    </source>
</evidence>
<proteinExistence type="predicted"/>
<name>A0ABW7WCP0_9NOCA</name>
<comment type="caution">
    <text evidence="1">The sequence shown here is derived from an EMBL/GenBank/DDBJ whole genome shotgun (WGS) entry which is preliminary data.</text>
</comment>
<gene>
    <name evidence="1" type="ORF">ACH47G_09605</name>
</gene>
<organism evidence="1 2">
    <name type="scientific">Nocardia beijingensis</name>
    <dbReference type="NCBI Taxonomy" id="95162"/>
    <lineage>
        <taxon>Bacteria</taxon>
        <taxon>Bacillati</taxon>
        <taxon>Actinomycetota</taxon>
        <taxon>Actinomycetes</taxon>
        <taxon>Mycobacteriales</taxon>
        <taxon>Nocardiaceae</taxon>
        <taxon>Nocardia</taxon>
    </lineage>
</organism>
<protein>
    <submittedName>
        <fullName evidence="1">Uncharacterized protein</fullName>
    </submittedName>
</protein>
<reference evidence="1 2" key="1">
    <citation type="submission" date="2024-10" db="EMBL/GenBank/DDBJ databases">
        <title>The Natural Products Discovery Center: Release of the First 8490 Sequenced Strains for Exploring Actinobacteria Biosynthetic Diversity.</title>
        <authorList>
            <person name="Kalkreuter E."/>
            <person name="Kautsar S.A."/>
            <person name="Yang D."/>
            <person name="Bader C.D."/>
            <person name="Teijaro C.N."/>
            <person name="Fluegel L."/>
            <person name="Davis C.M."/>
            <person name="Simpson J.R."/>
            <person name="Lauterbach L."/>
            <person name="Steele A.D."/>
            <person name="Gui C."/>
            <person name="Meng S."/>
            <person name="Li G."/>
            <person name="Viehrig K."/>
            <person name="Ye F."/>
            <person name="Su P."/>
            <person name="Kiefer A.F."/>
            <person name="Nichols A."/>
            <person name="Cepeda A.J."/>
            <person name="Yan W."/>
            <person name="Fan B."/>
            <person name="Jiang Y."/>
            <person name="Adhikari A."/>
            <person name="Zheng C.-J."/>
            <person name="Schuster L."/>
            <person name="Cowan T.M."/>
            <person name="Smanski M.J."/>
            <person name="Chevrette M.G."/>
            <person name="De Carvalho L.P.S."/>
            <person name="Shen B."/>
        </authorList>
    </citation>
    <scope>NUCLEOTIDE SEQUENCE [LARGE SCALE GENOMIC DNA]</scope>
    <source>
        <strain evidence="1 2">NPDC019626</strain>
    </source>
</reference>
<dbReference type="RefSeq" id="WP_396944919.1">
    <property type="nucleotide sequence ID" value="NZ_JBIRXV010000001.1"/>
</dbReference>
<keyword evidence="2" id="KW-1185">Reference proteome</keyword>
<evidence type="ECO:0000313" key="2">
    <source>
        <dbReference type="Proteomes" id="UP001611450"/>
    </source>
</evidence>
<sequence>MPSSHLLFTYADRSDFGFHLAVLRELARLSRGEVRVFPLADHAGGTLDDLLDRLREALEREGVRSDIAEVDSEFRRGATAMLRLRRDAPRHGPQQ</sequence>
<dbReference type="Proteomes" id="UP001611450">
    <property type="component" value="Unassembled WGS sequence"/>
</dbReference>